<dbReference type="FunCoup" id="A0A068TRY6">
    <property type="interactions" value="98"/>
</dbReference>
<evidence type="ECO:0000313" key="3">
    <source>
        <dbReference type="EMBL" id="CDO98792.1"/>
    </source>
</evidence>
<dbReference type="Pfam" id="PF24865">
    <property type="entry name" value="DUF7731"/>
    <property type="match status" value="1"/>
</dbReference>
<dbReference type="PhylomeDB" id="A0A068TRY6"/>
<dbReference type="Proteomes" id="UP000295252">
    <property type="component" value="Chromosome V"/>
</dbReference>
<dbReference type="InterPro" id="IPR056633">
    <property type="entry name" value="DUF7731"/>
</dbReference>
<dbReference type="Gramene" id="CDO98792">
    <property type="protein sequence ID" value="CDO98792"/>
    <property type="gene ID" value="GSCOC_T00025714001"/>
</dbReference>
<proteinExistence type="predicted"/>
<keyword evidence="4" id="KW-1185">Reference proteome</keyword>
<dbReference type="AlphaFoldDB" id="A0A068TRY6"/>
<dbReference type="InParanoid" id="A0A068TRY6"/>
<accession>A0A068TRY6</accession>
<sequence>MAFSFALRHSRLALAAFYILISLGKFGKSQGTPSETAAAGVLANEYLPGQVGANQGYPQAGNVDKDPDHIVNEALLCFDEKQIYSSCSEAYRLSSSGDLNVPAEYTDQYCNGPCVSETHLVLNCIEGVLLQFKFYNQATISDVRETIKSGCSYGSKRGDFNVAERIQEEHSNGHRTNFSLFLSGLVLIIMTRRLML</sequence>
<reference evidence="4" key="1">
    <citation type="journal article" date="2014" name="Science">
        <title>The coffee genome provides insight into the convergent evolution of caffeine biosynthesis.</title>
        <authorList>
            <person name="Denoeud F."/>
            <person name="Carretero-Paulet L."/>
            <person name="Dereeper A."/>
            <person name="Droc G."/>
            <person name="Guyot R."/>
            <person name="Pietrella M."/>
            <person name="Zheng C."/>
            <person name="Alberti A."/>
            <person name="Anthony F."/>
            <person name="Aprea G."/>
            <person name="Aury J.M."/>
            <person name="Bento P."/>
            <person name="Bernard M."/>
            <person name="Bocs S."/>
            <person name="Campa C."/>
            <person name="Cenci A."/>
            <person name="Combes M.C."/>
            <person name="Crouzillat D."/>
            <person name="Da Silva C."/>
            <person name="Daddiego L."/>
            <person name="De Bellis F."/>
            <person name="Dussert S."/>
            <person name="Garsmeur O."/>
            <person name="Gayraud T."/>
            <person name="Guignon V."/>
            <person name="Jahn K."/>
            <person name="Jamilloux V."/>
            <person name="Joet T."/>
            <person name="Labadie K."/>
            <person name="Lan T."/>
            <person name="Leclercq J."/>
            <person name="Lepelley M."/>
            <person name="Leroy T."/>
            <person name="Li L.T."/>
            <person name="Librado P."/>
            <person name="Lopez L."/>
            <person name="Munoz A."/>
            <person name="Noel B."/>
            <person name="Pallavicini A."/>
            <person name="Perrotta G."/>
            <person name="Poncet V."/>
            <person name="Pot D."/>
            <person name="Priyono X."/>
            <person name="Rigoreau M."/>
            <person name="Rouard M."/>
            <person name="Rozas J."/>
            <person name="Tranchant-Dubreuil C."/>
            <person name="VanBuren R."/>
            <person name="Zhang Q."/>
            <person name="Andrade A.C."/>
            <person name="Argout X."/>
            <person name="Bertrand B."/>
            <person name="de Kochko A."/>
            <person name="Graziosi G."/>
            <person name="Henry R.J."/>
            <person name="Jayarama X."/>
            <person name="Ming R."/>
            <person name="Nagai C."/>
            <person name="Rounsley S."/>
            <person name="Sankoff D."/>
            <person name="Giuliano G."/>
            <person name="Albert V.A."/>
            <person name="Wincker P."/>
            <person name="Lashermes P."/>
        </authorList>
    </citation>
    <scope>NUCLEOTIDE SEQUENCE [LARGE SCALE GENOMIC DNA]</scope>
    <source>
        <strain evidence="4">cv. DH200-94</strain>
    </source>
</reference>
<dbReference type="OMA" id="PCVSETH"/>
<feature type="domain" description="DUF7731" evidence="2">
    <location>
        <begin position="68"/>
        <end position="167"/>
    </location>
</feature>
<evidence type="ECO:0000313" key="4">
    <source>
        <dbReference type="Proteomes" id="UP000295252"/>
    </source>
</evidence>
<keyword evidence="1" id="KW-0732">Signal</keyword>
<feature type="signal peptide" evidence="1">
    <location>
        <begin position="1"/>
        <end position="31"/>
    </location>
</feature>
<name>A0A068TRY6_COFCA</name>
<dbReference type="PANTHER" id="PTHR34366">
    <property type="entry name" value="OS07G0289901 PROTEIN-RELATED"/>
    <property type="match status" value="1"/>
</dbReference>
<dbReference type="EMBL" id="HG739087">
    <property type="protein sequence ID" value="CDO98792.1"/>
    <property type="molecule type" value="Genomic_DNA"/>
</dbReference>
<dbReference type="PANTHER" id="PTHR34366:SF2">
    <property type="entry name" value="OS07G0289901 PROTEIN"/>
    <property type="match status" value="1"/>
</dbReference>
<organism evidence="3 4">
    <name type="scientific">Coffea canephora</name>
    <name type="common">Robusta coffee</name>
    <dbReference type="NCBI Taxonomy" id="49390"/>
    <lineage>
        <taxon>Eukaryota</taxon>
        <taxon>Viridiplantae</taxon>
        <taxon>Streptophyta</taxon>
        <taxon>Embryophyta</taxon>
        <taxon>Tracheophyta</taxon>
        <taxon>Spermatophyta</taxon>
        <taxon>Magnoliopsida</taxon>
        <taxon>eudicotyledons</taxon>
        <taxon>Gunneridae</taxon>
        <taxon>Pentapetalae</taxon>
        <taxon>asterids</taxon>
        <taxon>lamiids</taxon>
        <taxon>Gentianales</taxon>
        <taxon>Rubiaceae</taxon>
        <taxon>Ixoroideae</taxon>
        <taxon>Gardenieae complex</taxon>
        <taxon>Bertiereae - Coffeeae clade</taxon>
        <taxon>Coffeeae</taxon>
        <taxon>Coffea</taxon>
    </lineage>
</organism>
<evidence type="ECO:0000259" key="2">
    <source>
        <dbReference type="Pfam" id="PF24865"/>
    </source>
</evidence>
<evidence type="ECO:0000256" key="1">
    <source>
        <dbReference type="SAM" id="SignalP"/>
    </source>
</evidence>
<protein>
    <recommendedName>
        <fullName evidence="2">DUF7731 domain-containing protein</fullName>
    </recommendedName>
</protein>
<gene>
    <name evidence="3" type="ORF">GSCOC_T00025714001</name>
</gene>
<dbReference type="OrthoDB" id="1843925at2759"/>
<dbReference type="STRING" id="49390.A0A068TRY6"/>
<feature type="chain" id="PRO_5001657018" description="DUF7731 domain-containing protein" evidence="1">
    <location>
        <begin position="32"/>
        <end position="196"/>
    </location>
</feature>